<keyword evidence="2" id="KW-0805">Transcription regulation</keyword>
<dbReference type="EMBL" id="CP031555">
    <property type="protein sequence ID" value="AXO14304.1"/>
    <property type="molecule type" value="Genomic_DNA"/>
</dbReference>
<dbReference type="PANTHER" id="PTHR43133">
    <property type="entry name" value="RNA POLYMERASE ECF-TYPE SIGMA FACTO"/>
    <property type="match status" value="1"/>
</dbReference>
<dbReference type="Gene3D" id="1.10.10.10">
    <property type="entry name" value="Winged helix-like DNA-binding domain superfamily/Winged helix DNA-binding domain"/>
    <property type="match status" value="1"/>
</dbReference>
<dbReference type="NCBIfam" id="TIGR02937">
    <property type="entry name" value="sigma70-ECF"/>
    <property type="match status" value="1"/>
</dbReference>
<proteinExistence type="inferred from homology"/>
<dbReference type="InterPro" id="IPR013324">
    <property type="entry name" value="RNA_pol_sigma_r3/r4-like"/>
</dbReference>
<reference evidence="7 8" key="1">
    <citation type="submission" date="2018-08" db="EMBL/GenBank/DDBJ databases">
        <title>Complete genome sequence of type strain Thalassospira indica MCCC 1A01103T, isolated from isolated from deep seawater of the Indian Ocean.</title>
        <authorList>
            <person name="Liu Y."/>
        </authorList>
    </citation>
    <scope>NUCLEOTIDE SEQUENCE [LARGE SCALE GENOMIC DNA]</scope>
    <source>
        <strain evidence="7 8">PB8BT</strain>
    </source>
</reference>
<gene>
    <name evidence="7" type="ORF">DY252_08755</name>
</gene>
<dbReference type="InterPro" id="IPR039425">
    <property type="entry name" value="RNA_pol_sigma-70-like"/>
</dbReference>
<keyword evidence="4" id="KW-0804">Transcription</keyword>
<dbReference type="InterPro" id="IPR013325">
    <property type="entry name" value="RNA_pol_sigma_r2"/>
</dbReference>
<dbReference type="CDD" id="cd06171">
    <property type="entry name" value="Sigma70_r4"/>
    <property type="match status" value="1"/>
</dbReference>
<dbReference type="InterPro" id="IPR014284">
    <property type="entry name" value="RNA_pol_sigma-70_dom"/>
</dbReference>
<dbReference type="InterPro" id="IPR013249">
    <property type="entry name" value="RNA_pol_sigma70_r4_t2"/>
</dbReference>
<evidence type="ECO:0000256" key="4">
    <source>
        <dbReference type="ARBA" id="ARBA00023163"/>
    </source>
</evidence>
<evidence type="ECO:0000256" key="1">
    <source>
        <dbReference type="ARBA" id="ARBA00010641"/>
    </source>
</evidence>
<feature type="domain" description="RNA polymerase sigma-70 region 2" evidence="5">
    <location>
        <begin position="31"/>
        <end position="98"/>
    </location>
</feature>
<dbReference type="Pfam" id="PF04542">
    <property type="entry name" value="Sigma70_r2"/>
    <property type="match status" value="1"/>
</dbReference>
<accession>A0ABN5NGI1</accession>
<dbReference type="Pfam" id="PF08281">
    <property type="entry name" value="Sigma70_r4_2"/>
    <property type="match status" value="1"/>
</dbReference>
<dbReference type="InterPro" id="IPR007627">
    <property type="entry name" value="RNA_pol_sigma70_r2"/>
</dbReference>
<keyword evidence="8" id="KW-1185">Reference proteome</keyword>
<evidence type="ECO:0000256" key="3">
    <source>
        <dbReference type="ARBA" id="ARBA00023082"/>
    </source>
</evidence>
<dbReference type="Gene3D" id="1.10.1740.10">
    <property type="match status" value="1"/>
</dbReference>
<protein>
    <submittedName>
        <fullName evidence="7">Sigma-70 family RNA polymerase sigma factor</fullName>
    </submittedName>
</protein>
<dbReference type="SUPFAM" id="SSF88659">
    <property type="entry name" value="Sigma3 and sigma4 domains of RNA polymerase sigma factors"/>
    <property type="match status" value="1"/>
</dbReference>
<evidence type="ECO:0000259" key="5">
    <source>
        <dbReference type="Pfam" id="PF04542"/>
    </source>
</evidence>
<evidence type="ECO:0000313" key="7">
    <source>
        <dbReference type="EMBL" id="AXO14304.1"/>
    </source>
</evidence>
<comment type="similarity">
    <text evidence="1">Belongs to the sigma-70 factor family. ECF subfamily.</text>
</comment>
<dbReference type="Proteomes" id="UP000256971">
    <property type="component" value="Chromosome"/>
</dbReference>
<sequence>MHVAVGMTSTRDLENLLRQSIEGNTDAFEQLYNATSAKLFGIVLRILRNRAESEDALQDIYVRIWQKAGDFEPGRASIITWMATIARNRAIDIVRRQRPEADIEDADIETLISPGSAFDQMAVADEMRQLDHCLNDLEDDRQQIVKLAYIEGWSRAELAERFAQPVGTIKTWLHRSLRQLKECLGT</sequence>
<keyword evidence="3" id="KW-0731">Sigma factor</keyword>
<dbReference type="SUPFAM" id="SSF88946">
    <property type="entry name" value="Sigma2 domain of RNA polymerase sigma factors"/>
    <property type="match status" value="1"/>
</dbReference>
<evidence type="ECO:0000259" key="6">
    <source>
        <dbReference type="Pfam" id="PF08281"/>
    </source>
</evidence>
<organism evidence="7 8">
    <name type="scientific">Thalassospira indica</name>
    <dbReference type="NCBI Taxonomy" id="1891279"/>
    <lineage>
        <taxon>Bacteria</taxon>
        <taxon>Pseudomonadati</taxon>
        <taxon>Pseudomonadota</taxon>
        <taxon>Alphaproteobacteria</taxon>
        <taxon>Rhodospirillales</taxon>
        <taxon>Thalassospiraceae</taxon>
        <taxon>Thalassospira</taxon>
    </lineage>
</organism>
<name>A0ABN5NGI1_9PROT</name>
<dbReference type="PANTHER" id="PTHR43133:SF62">
    <property type="entry name" value="RNA POLYMERASE SIGMA FACTOR SIGZ"/>
    <property type="match status" value="1"/>
</dbReference>
<feature type="domain" description="RNA polymerase sigma factor 70 region 4 type 2" evidence="6">
    <location>
        <begin position="128"/>
        <end position="180"/>
    </location>
</feature>
<evidence type="ECO:0000256" key="2">
    <source>
        <dbReference type="ARBA" id="ARBA00023015"/>
    </source>
</evidence>
<dbReference type="InterPro" id="IPR036388">
    <property type="entry name" value="WH-like_DNA-bd_sf"/>
</dbReference>
<evidence type="ECO:0000313" key="8">
    <source>
        <dbReference type="Proteomes" id="UP000256971"/>
    </source>
</evidence>